<dbReference type="Pfam" id="PF02897">
    <property type="entry name" value="Peptidase_S9_N"/>
    <property type="match status" value="1"/>
</dbReference>
<evidence type="ECO:0000313" key="8">
    <source>
        <dbReference type="Proteomes" id="UP000000263"/>
    </source>
</evidence>
<dbReference type="Proteomes" id="UP000000263">
    <property type="component" value="Chromosome"/>
</dbReference>
<keyword evidence="3 7" id="KW-0378">Hydrolase</keyword>
<accession>A7NMF1</accession>
<dbReference type="Gene3D" id="2.130.10.120">
    <property type="entry name" value="Prolyl oligopeptidase, N-terminal domain"/>
    <property type="match status" value="1"/>
</dbReference>
<evidence type="ECO:0000256" key="4">
    <source>
        <dbReference type="ARBA" id="ARBA00022825"/>
    </source>
</evidence>
<dbReference type="EMBL" id="CP000804">
    <property type="protein sequence ID" value="ABU58713.1"/>
    <property type="molecule type" value="Genomic_DNA"/>
</dbReference>
<comment type="similarity">
    <text evidence="1">Belongs to the peptidase S9A family.</text>
</comment>
<proteinExistence type="inferred from homology"/>
<feature type="domain" description="Peptidase S9 prolyl oligopeptidase catalytic" evidence="5">
    <location>
        <begin position="465"/>
        <end position="680"/>
    </location>
</feature>
<gene>
    <name evidence="7" type="ordered locus">Rcas_2641</name>
</gene>
<evidence type="ECO:0000259" key="5">
    <source>
        <dbReference type="Pfam" id="PF00326"/>
    </source>
</evidence>
<dbReference type="RefSeq" id="WP_012121137.1">
    <property type="nucleotide sequence ID" value="NC_009767.1"/>
</dbReference>
<name>A7NMF1_ROSCS</name>
<dbReference type="OrthoDB" id="9801421at2"/>
<dbReference type="Pfam" id="PF00326">
    <property type="entry name" value="Peptidase_S9"/>
    <property type="match status" value="1"/>
</dbReference>
<dbReference type="HOGENOM" id="CLU_011290_0_2_0"/>
<dbReference type="KEGG" id="rca:Rcas_2641"/>
<evidence type="ECO:0000256" key="3">
    <source>
        <dbReference type="ARBA" id="ARBA00022801"/>
    </source>
</evidence>
<dbReference type="EC" id="3.4.21.83" evidence="7"/>
<dbReference type="MEROPS" id="S09.010"/>
<dbReference type="PRINTS" id="PR00862">
    <property type="entry name" value="PROLIGOPTASE"/>
</dbReference>
<protein>
    <submittedName>
        <fullName evidence="7">Oligopeptidase B</fullName>
        <ecNumber evidence="7">3.4.21.83</ecNumber>
    </submittedName>
</protein>
<dbReference type="PANTHER" id="PTHR11757:SF19">
    <property type="entry name" value="PROLYL ENDOPEPTIDASE-LIKE"/>
    <property type="match status" value="1"/>
</dbReference>
<organism evidence="7 8">
    <name type="scientific">Roseiflexus castenholzii (strain DSM 13941 / HLO8)</name>
    <dbReference type="NCBI Taxonomy" id="383372"/>
    <lineage>
        <taxon>Bacteria</taxon>
        <taxon>Bacillati</taxon>
        <taxon>Chloroflexota</taxon>
        <taxon>Chloroflexia</taxon>
        <taxon>Chloroflexales</taxon>
        <taxon>Roseiflexineae</taxon>
        <taxon>Roseiflexaceae</taxon>
        <taxon>Roseiflexus</taxon>
    </lineage>
</organism>
<dbReference type="InterPro" id="IPR029058">
    <property type="entry name" value="AB_hydrolase_fold"/>
</dbReference>
<feature type="domain" description="Peptidase S9A N-terminal" evidence="6">
    <location>
        <begin position="9"/>
        <end position="407"/>
    </location>
</feature>
<dbReference type="InterPro" id="IPR023302">
    <property type="entry name" value="Pept_S9A_N"/>
</dbReference>
<evidence type="ECO:0000256" key="1">
    <source>
        <dbReference type="ARBA" id="ARBA00005228"/>
    </source>
</evidence>
<evidence type="ECO:0000313" key="7">
    <source>
        <dbReference type="EMBL" id="ABU58713.1"/>
    </source>
</evidence>
<evidence type="ECO:0000259" key="6">
    <source>
        <dbReference type="Pfam" id="PF02897"/>
    </source>
</evidence>
<dbReference type="GO" id="GO:0004252">
    <property type="term" value="F:serine-type endopeptidase activity"/>
    <property type="evidence" value="ECO:0007669"/>
    <property type="project" value="UniProtKB-EC"/>
</dbReference>
<sequence>MPTPPLPLRRPHVVSLHGDTLIDDYFWMRERDNPAVIAHLEAENRYTEEMMAHTAALRERLYNEMRSRVKEDDESVPERFGAFVYYSRTQTGQQYPVVYRRAIGADDEELLLDINALAGGYPFTRIGVFLPTYDGRLLAYSVDVEGSETYTLYLKDLTTGILLDQPIVNTYYGAAWSSDGRCLFYTTLDDARRPYRVYRHVIGSDSADDVLVYEETDPLFHVSLSLTRSRAYILIASHSNTTSEVRALPADAPMNAPRLLLPRRHRIEYTAHHHGDHFYFLTNDGALNFRVVRALANDLHPDRLEEVVPHRADVMIDAIDLFADHLVAYERSNAQERVAIIDLHSGETHLLTFPEPVYTLQPWDRDALWAPNLEFDTTVLRLHVMSLTQPRTIYEYDMTAQTLTLLKRDDVPGYDSSRYRSERLWATANDGARVPISLVYRADVNCPAPLLLYGYGSYGATADPRFSIERISLLDRGVIFAIAHIRGGGELGRAWYEAGKMLHKRNTFTDFIACAEYLIAEGYTTPKQLAIMGRSAGGLLVGAIVTMRPDLMRCAVADVPFVDVVNTMLDPSIPLTAIEFEEWGNPANAEQYAYMQSYSPYDNTTPRAYPAILATAGLHDPRVQYWEPAKWVAKLRDVKTNDAPVLLKTDMTAGHAGPSGRYDRLRETAFEYAFLLDCLGLASEMC</sequence>
<dbReference type="SUPFAM" id="SSF50993">
    <property type="entry name" value="Peptidase/esterase 'gauge' domain"/>
    <property type="match status" value="1"/>
</dbReference>
<dbReference type="InterPro" id="IPR051543">
    <property type="entry name" value="Serine_Peptidase_S9A"/>
</dbReference>
<keyword evidence="4" id="KW-0720">Serine protease</keyword>
<dbReference type="InterPro" id="IPR001375">
    <property type="entry name" value="Peptidase_S9_cat"/>
</dbReference>
<reference evidence="7 8" key="1">
    <citation type="submission" date="2007-08" db="EMBL/GenBank/DDBJ databases">
        <title>Complete sequence of Roseiflexus castenholzii DSM 13941.</title>
        <authorList>
            <consortium name="US DOE Joint Genome Institute"/>
            <person name="Copeland A."/>
            <person name="Lucas S."/>
            <person name="Lapidus A."/>
            <person name="Barry K."/>
            <person name="Glavina del Rio T."/>
            <person name="Dalin E."/>
            <person name="Tice H."/>
            <person name="Pitluck S."/>
            <person name="Thompson L.S."/>
            <person name="Brettin T."/>
            <person name="Bruce D."/>
            <person name="Detter J.C."/>
            <person name="Han C."/>
            <person name="Tapia R."/>
            <person name="Schmutz J."/>
            <person name="Larimer F."/>
            <person name="Land M."/>
            <person name="Hauser L."/>
            <person name="Kyrpides N."/>
            <person name="Mikhailova N."/>
            <person name="Bryant D.A."/>
            <person name="Hanada S."/>
            <person name="Tsukatani Y."/>
            <person name="Richardson P."/>
        </authorList>
    </citation>
    <scope>NUCLEOTIDE SEQUENCE [LARGE SCALE GENOMIC DNA]</scope>
    <source>
        <strain evidence="8">DSM 13941 / HLO8</strain>
    </source>
</reference>
<dbReference type="AlphaFoldDB" id="A7NMF1"/>
<keyword evidence="8" id="KW-1185">Reference proteome</keyword>
<dbReference type="STRING" id="383372.Rcas_2641"/>
<dbReference type="Gene3D" id="3.40.50.1820">
    <property type="entry name" value="alpha/beta hydrolase"/>
    <property type="match status" value="1"/>
</dbReference>
<dbReference type="eggNOG" id="COG1770">
    <property type="taxonomic scope" value="Bacteria"/>
</dbReference>
<dbReference type="PANTHER" id="PTHR11757">
    <property type="entry name" value="PROTEASE FAMILY S9A OLIGOPEPTIDASE"/>
    <property type="match status" value="1"/>
</dbReference>
<evidence type="ECO:0000256" key="2">
    <source>
        <dbReference type="ARBA" id="ARBA00022670"/>
    </source>
</evidence>
<dbReference type="SUPFAM" id="SSF53474">
    <property type="entry name" value="alpha/beta-Hydrolases"/>
    <property type="match status" value="1"/>
</dbReference>
<dbReference type="GO" id="GO:0006508">
    <property type="term" value="P:proteolysis"/>
    <property type="evidence" value="ECO:0007669"/>
    <property type="project" value="UniProtKB-KW"/>
</dbReference>
<keyword evidence="2" id="KW-0645">Protease</keyword>
<dbReference type="InterPro" id="IPR002470">
    <property type="entry name" value="Peptidase_S9A"/>
</dbReference>
<dbReference type="FunFam" id="3.40.50.1820:FF:000005">
    <property type="entry name" value="Prolyl endopeptidase"/>
    <property type="match status" value="1"/>
</dbReference>